<comment type="catalytic activity">
    <reaction evidence="15 16">
        <text>a ubiquinone + NADH + 5 H(+)(in) = a ubiquinol + NAD(+) + 4 H(+)(out)</text>
        <dbReference type="Rhea" id="RHEA:29091"/>
        <dbReference type="Rhea" id="RHEA-COMP:9565"/>
        <dbReference type="Rhea" id="RHEA-COMP:9566"/>
        <dbReference type="ChEBI" id="CHEBI:15378"/>
        <dbReference type="ChEBI" id="CHEBI:16389"/>
        <dbReference type="ChEBI" id="CHEBI:17976"/>
        <dbReference type="ChEBI" id="CHEBI:57540"/>
        <dbReference type="ChEBI" id="CHEBI:57945"/>
        <dbReference type="EC" id="7.1.1.2"/>
    </reaction>
</comment>
<evidence type="ECO:0000256" key="9">
    <source>
        <dbReference type="ARBA" id="ARBA00022982"/>
    </source>
</evidence>
<evidence type="ECO:0000256" key="11">
    <source>
        <dbReference type="ARBA" id="ARBA00023027"/>
    </source>
</evidence>
<feature type="transmembrane region" description="Helical" evidence="16">
    <location>
        <begin position="452"/>
        <end position="471"/>
    </location>
</feature>
<dbReference type="Pfam" id="PF00662">
    <property type="entry name" value="Proton_antipo_N"/>
    <property type="match status" value="1"/>
</dbReference>
<feature type="domain" description="NADH dehydrogenase subunit 5 C-terminal" evidence="19">
    <location>
        <begin position="414"/>
        <end position="597"/>
    </location>
</feature>
<evidence type="ECO:0000256" key="7">
    <source>
        <dbReference type="ARBA" id="ARBA00022792"/>
    </source>
</evidence>
<dbReference type="GO" id="GO:0008137">
    <property type="term" value="F:NADH dehydrogenase (ubiquinone) activity"/>
    <property type="evidence" value="ECO:0007669"/>
    <property type="project" value="UniProtKB-EC"/>
</dbReference>
<dbReference type="GO" id="GO:0042773">
    <property type="term" value="P:ATP synthesis coupled electron transport"/>
    <property type="evidence" value="ECO:0007669"/>
    <property type="project" value="InterPro"/>
</dbReference>
<feature type="transmembrane region" description="Helical" evidence="16">
    <location>
        <begin position="164"/>
        <end position="183"/>
    </location>
</feature>
<organism evidence="20">
    <name type="scientific">Pristurus rupestris rupestris</name>
    <dbReference type="NCBI Taxonomy" id="1530261"/>
    <lineage>
        <taxon>Eukaryota</taxon>
        <taxon>Metazoa</taxon>
        <taxon>Chordata</taxon>
        <taxon>Craniata</taxon>
        <taxon>Vertebrata</taxon>
        <taxon>Euteleostomi</taxon>
        <taxon>Lepidosauria</taxon>
        <taxon>Squamata</taxon>
        <taxon>Bifurcata</taxon>
        <taxon>Gekkota</taxon>
        <taxon>Sphaerodactylidae</taxon>
        <taxon>Pristurus</taxon>
    </lineage>
</organism>
<feature type="transmembrane region" description="Helical" evidence="16">
    <location>
        <begin position="317"/>
        <end position="335"/>
    </location>
</feature>
<feature type="transmembrane region" description="Helical" evidence="16">
    <location>
        <begin position="39"/>
        <end position="60"/>
    </location>
</feature>
<feature type="transmembrane region" description="Helical" evidence="16">
    <location>
        <begin position="6"/>
        <end position="27"/>
    </location>
</feature>
<evidence type="ECO:0000256" key="10">
    <source>
        <dbReference type="ARBA" id="ARBA00022989"/>
    </source>
</evidence>
<feature type="transmembrane region" description="Helical" evidence="16">
    <location>
        <begin position="110"/>
        <end position="127"/>
    </location>
</feature>
<evidence type="ECO:0000256" key="13">
    <source>
        <dbReference type="ARBA" id="ARBA00023128"/>
    </source>
</evidence>
<feature type="transmembrane region" description="Helical" evidence="16">
    <location>
        <begin position="133"/>
        <end position="152"/>
    </location>
</feature>
<feature type="transmembrane region" description="Helical" evidence="16">
    <location>
        <begin position="237"/>
        <end position="256"/>
    </location>
</feature>
<keyword evidence="7" id="KW-0999">Mitochondrion inner membrane</keyword>
<dbReference type="InterPro" id="IPR003945">
    <property type="entry name" value="NU5C-like"/>
</dbReference>
<dbReference type="AlphaFoldDB" id="A0A343SA26"/>
<evidence type="ECO:0000256" key="3">
    <source>
        <dbReference type="ARBA" id="ARBA00021096"/>
    </source>
</evidence>
<keyword evidence="4 16" id="KW-0813">Transport</keyword>
<comment type="similarity">
    <text evidence="16">Belongs to the complex I subunit 5 family.</text>
</comment>
<dbReference type="GO" id="GO:0015990">
    <property type="term" value="P:electron transport coupled proton transport"/>
    <property type="evidence" value="ECO:0007669"/>
    <property type="project" value="TreeGrafter"/>
</dbReference>
<dbReference type="InterPro" id="IPR010934">
    <property type="entry name" value="NADH_DH_su5_C"/>
</dbReference>
<name>A0A343SA26_9SAUR</name>
<evidence type="ECO:0000256" key="14">
    <source>
        <dbReference type="ARBA" id="ARBA00023136"/>
    </source>
</evidence>
<feature type="transmembrane region" description="Helical" evidence="16">
    <location>
        <begin position="483"/>
        <end position="502"/>
    </location>
</feature>
<evidence type="ECO:0000256" key="2">
    <source>
        <dbReference type="ARBA" id="ARBA00012944"/>
    </source>
</evidence>
<dbReference type="PRINTS" id="PR01434">
    <property type="entry name" value="NADHDHGNASE5"/>
</dbReference>
<feature type="transmembrane region" description="Helical" evidence="16">
    <location>
        <begin position="80"/>
        <end position="98"/>
    </location>
</feature>
<gene>
    <name evidence="20" type="primary">ND5</name>
</gene>
<feature type="transmembrane region" description="Helical" evidence="16">
    <location>
        <begin position="356"/>
        <end position="378"/>
    </location>
</feature>
<feature type="transmembrane region" description="Helical" evidence="16">
    <location>
        <begin position="579"/>
        <end position="600"/>
    </location>
</feature>
<protein>
    <recommendedName>
        <fullName evidence="3 16">NADH-ubiquinone oxidoreductase chain 5</fullName>
        <ecNumber evidence="2 16">7.1.1.2</ecNumber>
    </recommendedName>
</protein>
<evidence type="ECO:0000259" key="18">
    <source>
        <dbReference type="Pfam" id="PF00662"/>
    </source>
</evidence>
<evidence type="ECO:0000256" key="16">
    <source>
        <dbReference type="RuleBase" id="RU003404"/>
    </source>
</evidence>
<keyword evidence="6 16" id="KW-0812">Transmembrane</keyword>
<keyword evidence="10 16" id="KW-1133">Transmembrane helix</keyword>
<feature type="domain" description="NADH-Ubiquinone oxidoreductase (complex I) chain 5 N-terminal" evidence="18">
    <location>
        <begin position="67"/>
        <end position="110"/>
    </location>
</feature>
<evidence type="ECO:0000256" key="6">
    <source>
        <dbReference type="ARBA" id="ARBA00022692"/>
    </source>
</evidence>
<accession>A0A343SA26</accession>
<evidence type="ECO:0000256" key="4">
    <source>
        <dbReference type="ARBA" id="ARBA00022448"/>
    </source>
</evidence>
<dbReference type="Pfam" id="PF06455">
    <property type="entry name" value="NADH5_C"/>
    <property type="match status" value="1"/>
</dbReference>
<evidence type="ECO:0000259" key="17">
    <source>
        <dbReference type="Pfam" id="PF00361"/>
    </source>
</evidence>
<dbReference type="InterPro" id="IPR001516">
    <property type="entry name" value="Proton_antipo_N"/>
</dbReference>
<keyword evidence="9" id="KW-0249">Electron transport</keyword>
<evidence type="ECO:0000256" key="8">
    <source>
        <dbReference type="ARBA" id="ARBA00022967"/>
    </source>
</evidence>
<keyword evidence="12 16" id="KW-0830">Ubiquinone</keyword>
<proteinExistence type="inferred from homology"/>
<evidence type="ECO:0000256" key="12">
    <source>
        <dbReference type="ARBA" id="ARBA00023075"/>
    </source>
</evidence>
<evidence type="ECO:0000313" key="20">
    <source>
        <dbReference type="EMBL" id="AUO29206.1"/>
    </source>
</evidence>
<evidence type="ECO:0000256" key="1">
    <source>
        <dbReference type="ARBA" id="ARBA00004448"/>
    </source>
</evidence>
<keyword evidence="14 16" id="KW-0472">Membrane</keyword>
<dbReference type="GO" id="GO:0003954">
    <property type="term" value="F:NADH dehydrogenase activity"/>
    <property type="evidence" value="ECO:0007669"/>
    <property type="project" value="TreeGrafter"/>
</dbReference>
<keyword evidence="8" id="KW-1278">Translocase</keyword>
<evidence type="ECO:0000256" key="15">
    <source>
        <dbReference type="ARBA" id="ARBA00049551"/>
    </source>
</evidence>
<reference evidence="20" key="1">
    <citation type="journal article" date="2017" name="Mitochondrial DNA Part B Resour">
        <title>The complete mitochondrial genome of Pristurus rupestris rupestris.</title>
        <authorList>
            <person name="Tarroso P."/>
            <person name="Simo-Riudalbas M."/>
            <person name="Carranza S."/>
        </authorList>
    </citation>
    <scope>NUCLEOTIDE SEQUENCE</scope>
    <source>
        <strain evidence="20">S7709</strain>
    </source>
</reference>
<keyword evidence="13 16" id="KW-0496">Mitochondrion</keyword>
<feature type="domain" description="NADH:quinone oxidoreductase/Mrp antiporter transmembrane" evidence="17">
    <location>
        <begin position="127"/>
        <end position="408"/>
    </location>
</feature>
<dbReference type="InterPro" id="IPR001750">
    <property type="entry name" value="ND/Mrp_TM"/>
</dbReference>
<comment type="function">
    <text evidence="16">Core subunit of the mitochondrial membrane respiratory chain NADH dehydrogenase (Complex I) which catalyzes electron transfer from NADH through the respiratory chain, using ubiquinone as an electron acceptor. Essential for the catalytic activity and assembly of complex I.</text>
</comment>
<feature type="transmembrane region" description="Helical" evidence="16">
    <location>
        <begin position="398"/>
        <end position="416"/>
    </location>
</feature>
<sequence>MTLTLLTTSCLLLMTPLLLPLHTPHYIYWTLKLTKTACLLNIMSSLCFLSTGLPTMFIHIPLYPPMLNTAVGMMLDKYTALFMPTMILITFFIMKFSTWYMSTDPQMNKFIKYLLMFLMTMIILLTADNLFQLFIGWEGVGIMSFLLISWWHSRTSAITAGLQAVLYNRIGDMGFLVAMAVTATTFKTWDMHLMFHHTQPPTIALAGLIMAAMAKSAQLGAHPWLLAAMEGPTPVSALLHSSTMVVAGVLLLVRFHPWLNHTPWALTLCLCLGAITALFAAKNALLQFDTKKIIALSTLSQLGLMVTTIGLNQPTLALLHIVNHAFFKALLFLSAGSISHSLAGEQDIRKMGNLHMVLPITTSCMTLANLALAGTPFLTAFYSKDTILELMTTSTTNTMALIIMLTATALTAAYSLRMTFYIHLLHPRYTLKQAIPMFTSPLELNQHQTAPLIWLALNSTFTGLMATTALIPYQQPTTMPHTIKLLTITITTLTLILTLDIMKHTMTSTPPHPTTFKTTSALTEFFSMLLHRNPPAMTLTHTQKPIVQLGEKFWLETLTAMIPYNLLTRTRMYLKFSSLSTIKTHLIALALFALIALKLVS</sequence>
<feature type="transmembrane region" description="Helical" evidence="16">
    <location>
        <begin position="203"/>
        <end position="225"/>
    </location>
</feature>
<keyword evidence="5" id="KW-0679">Respiratory chain</keyword>
<dbReference type="GO" id="GO:0005743">
    <property type="term" value="C:mitochondrial inner membrane"/>
    <property type="evidence" value="ECO:0007669"/>
    <property type="project" value="UniProtKB-SubCell"/>
</dbReference>
<feature type="transmembrane region" description="Helical" evidence="16">
    <location>
        <begin position="262"/>
        <end position="281"/>
    </location>
</feature>
<dbReference type="Pfam" id="PF00361">
    <property type="entry name" value="Proton_antipo_M"/>
    <property type="match status" value="1"/>
</dbReference>
<dbReference type="EMBL" id="MG182397">
    <property type="protein sequence ID" value="AUO29206.1"/>
    <property type="molecule type" value="Genomic_DNA"/>
</dbReference>
<evidence type="ECO:0000259" key="19">
    <source>
        <dbReference type="Pfam" id="PF06455"/>
    </source>
</evidence>
<dbReference type="PANTHER" id="PTHR42829:SF2">
    <property type="entry name" value="NADH-UBIQUINONE OXIDOREDUCTASE CHAIN 5"/>
    <property type="match status" value="1"/>
</dbReference>
<evidence type="ECO:0000256" key="5">
    <source>
        <dbReference type="ARBA" id="ARBA00022660"/>
    </source>
</evidence>
<geneLocation type="mitochondrion" evidence="20"/>
<dbReference type="PANTHER" id="PTHR42829">
    <property type="entry name" value="NADH-UBIQUINONE OXIDOREDUCTASE CHAIN 5"/>
    <property type="match status" value="1"/>
</dbReference>
<keyword evidence="11 16" id="KW-0520">NAD</keyword>
<comment type="subcellular location">
    <subcellularLocation>
        <location evidence="1">Mitochondrion inner membrane</location>
        <topology evidence="1">Multi-pass membrane protein</topology>
    </subcellularLocation>
</comment>
<dbReference type="EC" id="7.1.1.2" evidence="2 16"/>
<feature type="transmembrane region" description="Helical" evidence="16">
    <location>
        <begin position="293"/>
        <end position="311"/>
    </location>
</feature>